<reference evidence="2 3" key="1">
    <citation type="journal article" date="2020" name="Mol. Biol. Evol.">
        <title>Distinct Expression and Methylation Patterns for Genes with Different Fates following a Single Whole-Genome Duplication in Flowering Plants.</title>
        <authorList>
            <person name="Shi T."/>
            <person name="Rahmani R.S."/>
            <person name="Gugger P.F."/>
            <person name="Wang M."/>
            <person name="Li H."/>
            <person name="Zhang Y."/>
            <person name="Li Z."/>
            <person name="Wang Q."/>
            <person name="Van de Peer Y."/>
            <person name="Marchal K."/>
            <person name="Chen J."/>
        </authorList>
    </citation>
    <scope>NUCLEOTIDE SEQUENCE [LARGE SCALE GENOMIC DNA]</scope>
    <source>
        <tissue evidence="2">Leaf</tissue>
    </source>
</reference>
<name>A0A822XPM5_NELNU</name>
<keyword evidence="1" id="KW-0812">Transmembrane</keyword>
<dbReference type="AlphaFoldDB" id="A0A822XPM5"/>
<keyword evidence="3" id="KW-1185">Reference proteome</keyword>
<sequence length="102" mass="11057">MAGVKAAALATIAIAIPTFVSVRRLPWARANLNPTTQALIISIVAVAGSAYFIIPDKTVLATARKNSIKGHTNIEANFYVRIPDMNRLLESLCFSLLPFCLE</sequence>
<organism evidence="2 3">
    <name type="scientific">Nelumbo nucifera</name>
    <name type="common">Sacred lotus</name>
    <dbReference type="NCBI Taxonomy" id="4432"/>
    <lineage>
        <taxon>Eukaryota</taxon>
        <taxon>Viridiplantae</taxon>
        <taxon>Streptophyta</taxon>
        <taxon>Embryophyta</taxon>
        <taxon>Tracheophyta</taxon>
        <taxon>Spermatophyta</taxon>
        <taxon>Magnoliopsida</taxon>
        <taxon>Proteales</taxon>
        <taxon>Nelumbonaceae</taxon>
        <taxon>Nelumbo</taxon>
    </lineage>
</organism>
<evidence type="ECO:0000313" key="3">
    <source>
        <dbReference type="Proteomes" id="UP000607653"/>
    </source>
</evidence>
<feature type="transmembrane region" description="Helical" evidence="1">
    <location>
        <begin position="34"/>
        <end position="54"/>
    </location>
</feature>
<protein>
    <recommendedName>
        <fullName evidence="4">Early nodulin-93-like</fullName>
    </recommendedName>
</protein>
<evidence type="ECO:0000256" key="1">
    <source>
        <dbReference type="SAM" id="Phobius"/>
    </source>
</evidence>
<dbReference type="Proteomes" id="UP000607653">
    <property type="component" value="Unassembled WGS sequence"/>
</dbReference>
<evidence type="ECO:0000313" key="2">
    <source>
        <dbReference type="EMBL" id="DAD23564.1"/>
    </source>
</evidence>
<dbReference type="EMBL" id="DUZY01000001">
    <property type="protein sequence ID" value="DAD23564.1"/>
    <property type="molecule type" value="Genomic_DNA"/>
</dbReference>
<gene>
    <name evidence="2" type="ORF">HUJ06_025027</name>
</gene>
<comment type="caution">
    <text evidence="2">The sequence shown here is derived from an EMBL/GenBank/DDBJ whole genome shotgun (WGS) entry which is preliminary data.</text>
</comment>
<dbReference type="PANTHER" id="PTHR33605">
    <property type="entry name" value="EARLY NODULIN-93"/>
    <property type="match status" value="1"/>
</dbReference>
<dbReference type="InterPro" id="IPR005050">
    <property type="entry name" value="Enod93"/>
</dbReference>
<dbReference type="PANTHER" id="PTHR33605:SF2">
    <property type="entry name" value="EARLY NODULIN-93"/>
    <property type="match status" value="1"/>
</dbReference>
<accession>A0A822XPM5</accession>
<dbReference type="Pfam" id="PF03386">
    <property type="entry name" value="ENOD93"/>
    <property type="match status" value="1"/>
</dbReference>
<evidence type="ECO:0008006" key="4">
    <source>
        <dbReference type="Google" id="ProtNLM"/>
    </source>
</evidence>
<keyword evidence="1" id="KW-0472">Membrane</keyword>
<proteinExistence type="predicted"/>
<keyword evidence="1" id="KW-1133">Transmembrane helix</keyword>